<dbReference type="PANTHER" id="PTHR43142:SF1">
    <property type="entry name" value="CARBOXYLIC ESTER HYDROLASE"/>
    <property type="match status" value="1"/>
</dbReference>
<dbReference type="GO" id="GO:0052689">
    <property type="term" value="F:carboxylic ester hydrolase activity"/>
    <property type="evidence" value="ECO:0007669"/>
    <property type="project" value="UniProtKB-KW"/>
</dbReference>
<dbReference type="PANTHER" id="PTHR43142">
    <property type="entry name" value="CARBOXYLIC ESTER HYDROLASE"/>
    <property type="match status" value="1"/>
</dbReference>
<comment type="similarity">
    <text evidence="1">Belongs to the type-B carboxylesterase/lipase family.</text>
</comment>
<dbReference type="InterPro" id="IPR029058">
    <property type="entry name" value="AB_hydrolase_fold"/>
</dbReference>
<dbReference type="InterPro" id="IPR002018">
    <property type="entry name" value="CarbesteraseB"/>
</dbReference>
<name>A0A1B6M1L7_9HEMI</name>
<dbReference type="Pfam" id="PF00135">
    <property type="entry name" value="COesterase"/>
    <property type="match status" value="1"/>
</dbReference>
<keyword evidence="3" id="KW-0378">Hydrolase</keyword>
<evidence type="ECO:0000313" key="6">
    <source>
        <dbReference type="EMBL" id="JAT29836.1"/>
    </source>
</evidence>
<dbReference type="SUPFAM" id="SSF53474">
    <property type="entry name" value="alpha/beta-Hydrolases"/>
    <property type="match status" value="1"/>
</dbReference>
<dbReference type="AlphaFoldDB" id="A0A1B6M1L7"/>
<gene>
    <name evidence="6" type="ORF">g.13728</name>
</gene>
<evidence type="ECO:0000259" key="5">
    <source>
        <dbReference type="Pfam" id="PF00135"/>
    </source>
</evidence>
<accession>A0A1B6M1L7</accession>
<reference evidence="6" key="1">
    <citation type="submission" date="2015-11" db="EMBL/GenBank/DDBJ databases">
        <title>De novo transcriptome assembly of four potential Pierce s Disease insect vectors from Arizona vineyards.</title>
        <authorList>
            <person name="Tassone E.E."/>
        </authorList>
    </citation>
    <scope>NUCLEOTIDE SEQUENCE</scope>
</reference>
<evidence type="ECO:0000256" key="3">
    <source>
        <dbReference type="ARBA" id="ARBA00022801"/>
    </source>
</evidence>
<keyword evidence="4" id="KW-0325">Glycoprotein</keyword>
<dbReference type="Gene3D" id="3.40.50.1820">
    <property type="entry name" value="alpha/beta hydrolase"/>
    <property type="match status" value="1"/>
</dbReference>
<protein>
    <recommendedName>
        <fullName evidence="5">Carboxylesterase type B domain-containing protein</fullName>
    </recommendedName>
</protein>
<evidence type="ECO:0000256" key="1">
    <source>
        <dbReference type="ARBA" id="ARBA00005964"/>
    </source>
</evidence>
<sequence>MMFTAQEGLFRAGICNSGSALAPWALHQSSSQRRLLQLIVRHTGCPDTPEQLVQCLQELPSSQFQELLQLAKRMPSSLQERATVVGPVVEVEGVADALVTRHPWNSMTRLPLLIGANQMEGLFWLVDIEKDKTDKKFREFSLNYSTILPFNLYFDNARDPIEMAANLKKFYFNGGNIDRNHFSKLVDLFSDGLFNYDLVQSARRNEGKTYFYQMNYQGSNSIVNLLGSQSRYGVSHFDEMFHLFPVGGLLIRNETALDIVISKQLVKMWTNFIKYLDPTPRGMPVRWEPVSSSDIEYLNIGQDGFKMEKAFLKDRIDFWESLFK</sequence>
<evidence type="ECO:0000256" key="4">
    <source>
        <dbReference type="ARBA" id="ARBA00023180"/>
    </source>
</evidence>
<keyword evidence="2" id="KW-0719">Serine esterase</keyword>
<evidence type="ECO:0000256" key="2">
    <source>
        <dbReference type="ARBA" id="ARBA00022487"/>
    </source>
</evidence>
<organism evidence="6">
    <name type="scientific">Graphocephala atropunctata</name>
    <dbReference type="NCBI Taxonomy" id="36148"/>
    <lineage>
        <taxon>Eukaryota</taxon>
        <taxon>Metazoa</taxon>
        <taxon>Ecdysozoa</taxon>
        <taxon>Arthropoda</taxon>
        <taxon>Hexapoda</taxon>
        <taxon>Insecta</taxon>
        <taxon>Pterygota</taxon>
        <taxon>Neoptera</taxon>
        <taxon>Paraneoptera</taxon>
        <taxon>Hemiptera</taxon>
        <taxon>Auchenorrhyncha</taxon>
        <taxon>Membracoidea</taxon>
        <taxon>Cicadellidae</taxon>
        <taxon>Cicadellinae</taxon>
        <taxon>Cicadellini</taxon>
        <taxon>Graphocephala</taxon>
    </lineage>
</organism>
<feature type="domain" description="Carboxylesterase type B" evidence="5">
    <location>
        <begin position="4"/>
        <end position="319"/>
    </location>
</feature>
<dbReference type="EMBL" id="GEBQ01010141">
    <property type="protein sequence ID" value="JAT29836.1"/>
    <property type="molecule type" value="Transcribed_RNA"/>
</dbReference>
<proteinExistence type="inferred from homology"/>